<evidence type="ECO:0000313" key="2">
    <source>
        <dbReference type="EMBL" id="AEU37551.1"/>
    </source>
</evidence>
<accession>G8NTZ5</accession>
<keyword evidence="1" id="KW-0732">Signal</keyword>
<name>G8NTZ5_GRAMM</name>
<evidence type="ECO:0000313" key="3">
    <source>
        <dbReference type="Proteomes" id="UP000007113"/>
    </source>
</evidence>
<feature type="signal peptide" evidence="1">
    <location>
        <begin position="1"/>
        <end position="25"/>
    </location>
</feature>
<gene>
    <name evidence="2" type="ordered locus">AciX8_3250</name>
</gene>
<dbReference type="eggNOG" id="ENOG502ZCYG">
    <property type="taxonomic scope" value="Bacteria"/>
</dbReference>
<reference evidence="2 3" key="1">
    <citation type="submission" date="2011-11" db="EMBL/GenBank/DDBJ databases">
        <title>Complete sequence of Granulicella mallensis MP5ACTX8.</title>
        <authorList>
            <consortium name="US DOE Joint Genome Institute"/>
            <person name="Lucas S."/>
            <person name="Copeland A."/>
            <person name="Lapidus A."/>
            <person name="Cheng J.-F."/>
            <person name="Goodwin L."/>
            <person name="Pitluck S."/>
            <person name="Peters L."/>
            <person name="Lu M."/>
            <person name="Detter J.C."/>
            <person name="Han C."/>
            <person name="Tapia R."/>
            <person name="Land M."/>
            <person name="Hauser L."/>
            <person name="Kyrpides N."/>
            <person name="Ivanova N."/>
            <person name="Mikhailova N."/>
            <person name="Pagani I."/>
            <person name="Rawat S."/>
            <person name="Mannisto M."/>
            <person name="Haggblom M."/>
            <person name="Woyke T."/>
        </authorList>
    </citation>
    <scope>NUCLEOTIDE SEQUENCE [LARGE SCALE GENOMIC DNA]</scope>
    <source>
        <strain evidence="3">ATCC BAA-1857 / DSM 23137 / MP5ACTX8</strain>
    </source>
</reference>
<organism evidence="2 3">
    <name type="scientific">Granulicella mallensis (strain ATCC BAA-1857 / DSM 23137 / MP5ACTX8)</name>
    <dbReference type="NCBI Taxonomy" id="682795"/>
    <lineage>
        <taxon>Bacteria</taxon>
        <taxon>Pseudomonadati</taxon>
        <taxon>Acidobacteriota</taxon>
        <taxon>Terriglobia</taxon>
        <taxon>Terriglobales</taxon>
        <taxon>Acidobacteriaceae</taxon>
        <taxon>Granulicella</taxon>
    </lineage>
</organism>
<dbReference type="HOGENOM" id="CLU_1592245_0_0_0"/>
<sequence length="167" mass="18467">MAVSGITRRLKWVLPLLAPTLLAWAHSHPKENPVAKPEKITVTILAISTSTRQGFAGNEDIYLASFTGQQGASQLIRLADWTASGSSGVPAMTVGQSFHLLATRTPWCDSNSRNFFLPVSAEERSQLLPTGTQGDFPLPCYRDQHESIRAVQDTPTDKKHGWLWFKH</sequence>
<dbReference type="EMBL" id="CP003130">
    <property type="protein sequence ID" value="AEU37551.1"/>
    <property type="molecule type" value="Genomic_DNA"/>
</dbReference>
<evidence type="ECO:0008006" key="4">
    <source>
        <dbReference type="Google" id="ProtNLM"/>
    </source>
</evidence>
<dbReference type="AlphaFoldDB" id="G8NTZ5"/>
<dbReference type="KEGG" id="gma:AciX8_3250"/>
<keyword evidence="3" id="KW-1185">Reference proteome</keyword>
<dbReference type="Proteomes" id="UP000007113">
    <property type="component" value="Chromosome"/>
</dbReference>
<feature type="chain" id="PRO_5003513001" description="PLAT domain-containing protein" evidence="1">
    <location>
        <begin position="26"/>
        <end position="167"/>
    </location>
</feature>
<proteinExistence type="predicted"/>
<protein>
    <recommendedName>
        <fullName evidence="4">PLAT domain-containing protein</fullName>
    </recommendedName>
</protein>
<evidence type="ECO:0000256" key="1">
    <source>
        <dbReference type="SAM" id="SignalP"/>
    </source>
</evidence>